<evidence type="ECO:0000256" key="5">
    <source>
        <dbReference type="ARBA" id="ARBA00022679"/>
    </source>
</evidence>
<dbReference type="PANTHER" id="PTHR37984:SF5">
    <property type="entry name" value="PROTEIN NYNRIN-LIKE"/>
    <property type="match status" value="1"/>
</dbReference>
<evidence type="ECO:0000256" key="2">
    <source>
        <dbReference type="ARBA" id="ARBA00012180"/>
    </source>
</evidence>
<feature type="compositionally biased region" description="Basic and acidic residues" evidence="14">
    <location>
        <begin position="928"/>
        <end position="937"/>
    </location>
</feature>
<dbReference type="InterPro" id="IPR049883">
    <property type="entry name" value="NOTCH1_EGF-like"/>
</dbReference>
<dbReference type="Pfam" id="PF00078">
    <property type="entry name" value="RVT_1"/>
    <property type="match status" value="1"/>
</dbReference>
<dbReference type="Pfam" id="PF07645">
    <property type="entry name" value="EGF_CA"/>
    <property type="match status" value="1"/>
</dbReference>
<dbReference type="Gene3D" id="3.10.10.10">
    <property type="entry name" value="HIV Type 1 Reverse Transcriptase, subunit A, domain 1"/>
    <property type="match status" value="1"/>
</dbReference>
<name>A0AAV2LV88_KNICA</name>
<dbReference type="CDD" id="cd09274">
    <property type="entry name" value="RNase_HI_RT_Ty3"/>
    <property type="match status" value="1"/>
</dbReference>
<keyword evidence="12" id="KW-0511">Multifunctional enzyme</keyword>
<keyword evidence="7" id="KW-0540">Nuclease</keyword>
<dbReference type="Gene3D" id="2.10.25.10">
    <property type="entry name" value="Laminin"/>
    <property type="match status" value="2"/>
</dbReference>
<evidence type="ECO:0000256" key="7">
    <source>
        <dbReference type="ARBA" id="ARBA00022722"/>
    </source>
</evidence>
<evidence type="ECO:0000313" key="16">
    <source>
        <dbReference type="EMBL" id="CAL1604362.1"/>
    </source>
</evidence>
<dbReference type="InterPro" id="IPR050951">
    <property type="entry name" value="Retrovirus_Pol_polyprotein"/>
</dbReference>
<keyword evidence="6" id="KW-0548">Nucleotidyltransferase</keyword>
<comment type="caution">
    <text evidence="13">Lacks conserved residue(s) required for the propagation of feature annotation.</text>
</comment>
<dbReference type="Gene3D" id="1.20.5.320">
    <property type="entry name" value="6-Phosphogluconate Dehydrogenase, domain 3"/>
    <property type="match status" value="1"/>
</dbReference>
<dbReference type="InterPro" id="IPR055469">
    <property type="entry name" value="DUF7041"/>
</dbReference>
<keyword evidence="10" id="KW-0695">RNA-directed DNA polymerase</keyword>
<dbReference type="Proteomes" id="UP001497482">
    <property type="component" value="Chromosome 4"/>
</dbReference>
<keyword evidence="11" id="KW-1015">Disulfide bond</keyword>
<dbReference type="PROSITE" id="PS50026">
    <property type="entry name" value="EGF_3"/>
    <property type="match status" value="1"/>
</dbReference>
<dbReference type="PROSITE" id="PS01187">
    <property type="entry name" value="EGF_CA"/>
    <property type="match status" value="1"/>
</dbReference>
<dbReference type="AlphaFoldDB" id="A0AAV2LV88"/>
<evidence type="ECO:0000256" key="4">
    <source>
        <dbReference type="ARBA" id="ARBA00022670"/>
    </source>
</evidence>
<dbReference type="GO" id="GO:0003964">
    <property type="term" value="F:RNA-directed DNA polymerase activity"/>
    <property type="evidence" value="ECO:0007669"/>
    <property type="project" value="UniProtKB-KW"/>
</dbReference>
<dbReference type="InterPro" id="IPR000742">
    <property type="entry name" value="EGF"/>
</dbReference>
<evidence type="ECO:0000256" key="11">
    <source>
        <dbReference type="ARBA" id="ARBA00023157"/>
    </source>
</evidence>
<feature type="region of interest" description="Disordered" evidence="14">
    <location>
        <begin position="1027"/>
        <end position="1051"/>
    </location>
</feature>
<feature type="region of interest" description="Disordered" evidence="14">
    <location>
        <begin position="880"/>
        <end position="993"/>
    </location>
</feature>
<dbReference type="PROSITE" id="PS01186">
    <property type="entry name" value="EGF_2"/>
    <property type="match status" value="1"/>
</dbReference>
<evidence type="ECO:0000256" key="1">
    <source>
        <dbReference type="ARBA" id="ARBA00010879"/>
    </source>
</evidence>
<feature type="region of interest" description="Disordered" evidence="14">
    <location>
        <begin position="634"/>
        <end position="653"/>
    </location>
</feature>
<dbReference type="EMBL" id="OZ035826">
    <property type="protein sequence ID" value="CAL1604362.1"/>
    <property type="molecule type" value="Genomic_DNA"/>
</dbReference>
<evidence type="ECO:0000256" key="10">
    <source>
        <dbReference type="ARBA" id="ARBA00022918"/>
    </source>
</evidence>
<keyword evidence="4" id="KW-0645">Protease</keyword>
<evidence type="ECO:0000256" key="3">
    <source>
        <dbReference type="ARBA" id="ARBA00022536"/>
    </source>
</evidence>
<keyword evidence="3 13" id="KW-0245">EGF-like domain</keyword>
<evidence type="ECO:0000256" key="8">
    <source>
        <dbReference type="ARBA" id="ARBA00022759"/>
    </source>
</evidence>
<reference evidence="16 17" key="1">
    <citation type="submission" date="2024-04" db="EMBL/GenBank/DDBJ databases">
        <authorList>
            <person name="Waldvogel A.-M."/>
            <person name="Schoenle A."/>
        </authorList>
    </citation>
    <scope>NUCLEOTIDE SEQUENCE [LARGE SCALE GENOMIC DNA]</scope>
</reference>
<evidence type="ECO:0000256" key="14">
    <source>
        <dbReference type="SAM" id="MobiDB-lite"/>
    </source>
</evidence>
<dbReference type="GO" id="GO:0004523">
    <property type="term" value="F:RNA-DNA hybrid ribonuclease activity"/>
    <property type="evidence" value="ECO:0007669"/>
    <property type="project" value="UniProtKB-EC"/>
</dbReference>
<evidence type="ECO:0000256" key="6">
    <source>
        <dbReference type="ARBA" id="ARBA00022695"/>
    </source>
</evidence>
<dbReference type="SUPFAM" id="SSF57196">
    <property type="entry name" value="EGF/Laminin"/>
    <property type="match status" value="2"/>
</dbReference>
<dbReference type="InterPro" id="IPR043128">
    <property type="entry name" value="Rev_trsase/Diguanyl_cyclase"/>
</dbReference>
<dbReference type="Pfam" id="PF17919">
    <property type="entry name" value="RT_RNaseH_2"/>
    <property type="match status" value="1"/>
</dbReference>
<sequence>MAQSAALKLPEFWETSAATWFAQAEAQFALRGITDDDTRYYHVVSALGSSTATRAVSFITSPPAHGKYAGIKAYLLKIFELSRSERARRLLSMQGLGDSRPSEHMEVMLNLLGSEEPNFLFVELFLRHMPPHVQTALANTAITEPRALAEEADRFFLATHRFVPDVLAPTRSYTPPAAAALPVRGRMVTDGPASPGLCYFHARFGAKAKSQTVGGVRVVTTAVLMMRPRPIVTPVPHIQDFSVHLAGKSVFSKVDLVRGYHQVPVHPADIPKTAVVTPFGLFEFLRMPFGLKNAAQSFQRLMDSALRDMPFIFVYLDDVLVASSSEEEHLTHLRVLFTRLDQHGLIIKPAKCVFGVPSIKFLGHLITSEGAAPLPSKVDAVSTFPRPRSARGLPAHVMRPLYEALKGTTPNQDVVWTAEADQAFEDTKVALCQATMLVHPSPGAPVALTTDASDYAVGAVFEQWVEGTWQPLAFFSRQLVPRERKYSTFDRELLAVWLAIRHFRFVLEGREFTVFVDHKPLTFSMSKVAEPWSARQQRQLAFISEYTTDIRHIAGKSNVVADCLSRAVVGAVQLGLDYARMGADQAAVDQKSLNSQTMFDYCLLLQWGGQCVVAATITASNNIECFSTTAHHHTARRGGGKAQGDVHSPPQRTSFTSGHFSQSAVSQALWAAAWDLQIAVCVLLLLLWDSDASSIRTTLGMDTSRTECPANKILTVEYPCMGAGGKNSTCLRRTCCDGFRFVMGQCIPESVDVCAASPCEQQCTDNFGRVICTCFPGYRFDRERHRNHKSPYCIDIDECEHPDTNMCEHECVNSAGSFTCRCRTGYTLGADQQSCIPDHHMSSSGKSETLMSAGACSFTCQDFVNMKSSLQQLKSNLGSIQASSPVSGLANSSDKRSHGRSGKMSSVTCSSGLPGPPGAPGVPGHPGEPGRRGEPGERGPQGSRGDIGPMGPEPDLRHIKRGRRGAVGPPGAPGKDGLKGDRGAPGPSGPAGPPGSFDFLLLMMADIRNDIIELQEKVFGERRGLTLDSHSSGEEDVLEWGSGQSDVMLNS</sequence>
<dbReference type="FunFam" id="3.10.10.10:FF:000007">
    <property type="entry name" value="Retrovirus-related Pol polyprotein from transposon 17.6-like Protein"/>
    <property type="match status" value="1"/>
</dbReference>
<dbReference type="SUPFAM" id="SSF56672">
    <property type="entry name" value="DNA/RNA polymerases"/>
    <property type="match status" value="1"/>
</dbReference>
<proteinExistence type="inferred from homology"/>
<dbReference type="Gene3D" id="3.30.70.270">
    <property type="match status" value="1"/>
</dbReference>
<feature type="domain" description="EGF-like" evidence="15">
    <location>
        <begin position="795"/>
        <end position="836"/>
    </location>
</feature>
<dbReference type="Pfam" id="PF01391">
    <property type="entry name" value="Collagen"/>
    <property type="match status" value="1"/>
</dbReference>
<dbReference type="InterPro" id="IPR000477">
    <property type="entry name" value="RT_dom"/>
</dbReference>
<organism evidence="16 17">
    <name type="scientific">Knipowitschia caucasica</name>
    <name type="common">Caucasian dwarf goby</name>
    <name type="synonym">Pomatoschistus caucasicus</name>
    <dbReference type="NCBI Taxonomy" id="637954"/>
    <lineage>
        <taxon>Eukaryota</taxon>
        <taxon>Metazoa</taxon>
        <taxon>Chordata</taxon>
        <taxon>Craniata</taxon>
        <taxon>Vertebrata</taxon>
        <taxon>Euteleostomi</taxon>
        <taxon>Actinopterygii</taxon>
        <taxon>Neopterygii</taxon>
        <taxon>Teleostei</taxon>
        <taxon>Neoteleostei</taxon>
        <taxon>Acanthomorphata</taxon>
        <taxon>Gobiaria</taxon>
        <taxon>Gobiiformes</taxon>
        <taxon>Gobioidei</taxon>
        <taxon>Gobiidae</taxon>
        <taxon>Gobiinae</taxon>
        <taxon>Knipowitschia</taxon>
    </lineage>
</organism>
<dbReference type="Pfam" id="PF23055">
    <property type="entry name" value="DUF7041"/>
    <property type="match status" value="1"/>
</dbReference>
<dbReference type="SMART" id="SM00179">
    <property type="entry name" value="EGF_CA"/>
    <property type="match status" value="2"/>
</dbReference>
<accession>A0AAV2LV88</accession>
<dbReference type="CDD" id="cd00054">
    <property type="entry name" value="EGF_CA"/>
    <property type="match status" value="1"/>
</dbReference>
<dbReference type="InterPro" id="IPR000152">
    <property type="entry name" value="EGF-type_Asp/Asn_hydroxyl_site"/>
</dbReference>
<gene>
    <name evidence="16" type="ORF">KC01_LOCUS31888</name>
</gene>
<dbReference type="GO" id="GO:0008233">
    <property type="term" value="F:peptidase activity"/>
    <property type="evidence" value="ECO:0007669"/>
    <property type="project" value="UniProtKB-KW"/>
</dbReference>
<keyword evidence="17" id="KW-1185">Reference proteome</keyword>
<dbReference type="InterPro" id="IPR001881">
    <property type="entry name" value="EGF-like_Ca-bd_dom"/>
</dbReference>
<protein>
    <recommendedName>
        <fullName evidence="2">ribonuclease H</fullName>
        <ecNumber evidence="2">3.1.26.4</ecNumber>
    </recommendedName>
</protein>
<dbReference type="EC" id="3.1.26.4" evidence="2"/>
<dbReference type="InterPro" id="IPR018097">
    <property type="entry name" value="EGF_Ca-bd_CS"/>
</dbReference>
<evidence type="ECO:0000313" key="17">
    <source>
        <dbReference type="Proteomes" id="UP001497482"/>
    </source>
</evidence>
<evidence type="ECO:0000256" key="13">
    <source>
        <dbReference type="PROSITE-ProRule" id="PRU00076"/>
    </source>
</evidence>
<dbReference type="InterPro" id="IPR041577">
    <property type="entry name" value="RT_RNaseH_2"/>
</dbReference>
<dbReference type="GO" id="GO:0006508">
    <property type="term" value="P:proteolysis"/>
    <property type="evidence" value="ECO:0007669"/>
    <property type="project" value="UniProtKB-KW"/>
</dbReference>
<keyword evidence="5" id="KW-0808">Transferase</keyword>
<dbReference type="Gene3D" id="3.10.20.370">
    <property type="match status" value="1"/>
</dbReference>
<evidence type="ECO:0000259" key="15">
    <source>
        <dbReference type="PROSITE" id="PS50026"/>
    </source>
</evidence>
<dbReference type="PROSITE" id="PS00010">
    <property type="entry name" value="ASX_HYDROXYL"/>
    <property type="match status" value="1"/>
</dbReference>
<feature type="compositionally biased region" description="Polar residues" evidence="14">
    <location>
        <begin position="1042"/>
        <end position="1051"/>
    </location>
</feature>
<dbReference type="GO" id="GO:0005509">
    <property type="term" value="F:calcium ion binding"/>
    <property type="evidence" value="ECO:0007669"/>
    <property type="project" value="InterPro"/>
</dbReference>
<keyword evidence="8" id="KW-0255">Endonuclease</keyword>
<dbReference type="SMART" id="SM00181">
    <property type="entry name" value="EGF"/>
    <property type="match status" value="2"/>
</dbReference>
<dbReference type="CDD" id="cd01647">
    <property type="entry name" value="RT_LTR"/>
    <property type="match status" value="1"/>
</dbReference>
<comment type="similarity">
    <text evidence="1">Belongs to the beta type-B retroviral polymerase family. HERV class-II K(HML-2) pol subfamily.</text>
</comment>
<dbReference type="PANTHER" id="PTHR37984">
    <property type="entry name" value="PROTEIN CBG26694"/>
    <property type="match status" value="1"/>
</dbReference>
<dbReference type="InterPro" id="IPR008160">
    <property type="entry name" value="Collagen"/>
</dbReference>
<dbReference type="InterPro" id="IPR043502">
    <property type="entry name" value="DNA/RNA_pol_sf"/>
</dbReference>
<keyword evidence="9" id="KW-0378">Hydrolase</keyword>
<dbReference type="FunFam" id="3.10.20.370:FF:000001">
    <property type="entry name" value="Retrovirus-related Pol polyprotein from transposon 17.6-like protein"/>
    <property type="match status" value="1"/>
</dbReference>
<feature type="compositionally biased region" description="Polar residues" evidence="14">
    <location>
        <begin position="880"/>
        <end position="892"/>
    </location>
</feature>
<evidence type="ECO:0000256" key="9">
    <source>
        <dbReference type="ARBA" id="ARBA00022801"/>
    </source>
</evidence>
<evidence type="ECO:0000256" key="12">
    <source>
        <dbReference type="ARBA" id="ARBA00023268"/>
    </source>
</evidence>